<protein>
    <submittedName>
        <fullName evidence="1">Uncharacterized protein</fullName>
    </submittedName>
</protein>
<reference evidence="2" key="1">
    <citation type="journal article" date="2024" name="Proc. Natl. Acad. Sci. U.S.A.">
        <title>Extraordinary preservation of gene collinearity over three hundred million years revealed in homosporous lycophytes.</title>
        <authorList>
            <person name="Li C."/>
            <person name="Wickell D."/>
            <person name="Kuo L.Y."/>
            <person name="Chen X."/>
            <person name="Nie B."/>
            <person name="Liao X."/>
            <person name="Peng D."/>
            <person name="Ji J."/>
            <person name="Jenkins J."/>
            <person name="Williams M."/>
            <person name="Shu S."/>
            <person name="Plott C."/>
            <person name="Barry K."/>
            <person name="Rajasekar S."/>
            <person name="Grimwood J."/>
            <person name="Han X."/>
            <person name="Sun S."/>
            <person name="Hou Z."/>
            <person name="He W."/>
            <person name="Dai G."/>
            <person name="Sun C."/>
            <person name="Schmutz J."/>
            <person name="Leebens-Mack J.H."/>
            <person name="Li F.W."/>
            <person name="Wang L."/>
        </authorList>
    </citation>
    <scope>NUCLEOTIDE SEQUENCE [LARGE SCALE GENOMIC DNA]</scope>
    <source>
        <strain evidence="2">cv. PW_Plant_1</strain>
    </source>
</reference>
<proteinExistence type="predicted"/>
<gene>
    <name evidence="1" type="ORF">O6H91_06G118000</name>
</gene>
<evidence type="ECO:0000313" key="1">
    <source>
        <dbReference type="EMBL" id="KAJ7553911.1"/>
    </source>
</evidence>
<dbReference type="Proteomes" id="UP001162992">
    <property type="component" value="Chromosome 6"/>
</dbReference>
<comment type="caution">
    <text evidence="1">The sequence shown here is derived from an EMBL/GenBank/DDBJ whole genome shotgun (WGS) entry which is preliminary data.</text>
</comment>
<keyword evidence="2" id="KW-1185">Reference proteome</keyword>
<evidence type="ECO:0000313" key="2">
    <source>
        <dbReference type="Proteomes" id="UP001162992"/>
    </source>
</evidence>
<organism evidence="1 2">
    <name type="scientific">Diphasiastrum complanatum</name>
    <name type="common">Issler's clubmoss</name>
    <name type="synonym">Lycopodium complanatum</name>
    <dbReference type="NCBI Taxonomy" id="34168"/>
    <lineage>
        <taxon>Eukaryota</taxon>
        <taxon>Viridiplantae</taxon>
        <taxon>Streptophyta</taxon>
        <taxon>Embryophyta</taxon>
        <taxon>Tracheophyta</taxon>
        <taxon>Lycopodiopsida</taxon>
        <taxon>Lycopodiales</taxon>
        <taxon>Lycopodiaceae</taxon>
        <taxon>Lycopodioideae</taxon>
        <taxon>Diphasiastrum</taxon>
    </lineage>
</organism>
<accession>A0ACC2DI95</accession>
<sequence>MANISVFNLEVFGVAKWVVDVVAGLLAIACLCIYQFLQHKSSPGPRAWPIFGSTFELLGNLNQLHDWILKYAQQYDTFRVSTFLSNNIFTVDPVIMDYVFKKNWKNYGKGKVISSQLSAFYGNGIFISNGEQWEWHRQILQRQLFSSIHTKYNLDLHIEAGIEVSSMLIQLASKGTKEIEMQDVFRRMAFDTIFQNVCGVKLKSLSSSFLEIDFIKAFETAKVQTNWRTYDPFWKLKRFFLLGPEAILKENLTFLDEFLYKIIERRRNEVKDQNDALQDVNGDLLSRILLLFKDDPKVDSDQNIRDVIVNIIEAGRRTTVEALCWTFFMICSHPHVETKILQELSKIMEDKGVCVPIQNGHNTKGNEFFMNNVATYAHLLNHDNLSEMHYLHATVTETLRLYPSVPCIAKEALSYDKLPNGMRVKKGDFVNVVPYSMARMQFLWGLDATDFKPERWLKDGLFQPESSCKFSTFGVGPRSCIGKDEAYVQVKMTIAILLWFFKFKNVVGQNVTYQQASTLKMSTNGLLLEFEPRHWQDLCGSKYVKLTSAT</sequence>
<name>A0ACC2DI95_DIPCM</name>
<dbReference type="EMBL" id="CM055097">
    <property type="protein sequence ID" value="KAJ7553911.1"/>
    <property type="molecule type" value="Genomic_DNA"/>
</dbReference>